<organism evidence="3 4">
    <name type="scientific">Geodermatophilus sabuli</name>
    <dbReference type="NCBI Taxonomy" id="1564158"/>
    <lineage>
        <taxon>Bacteria</taxon>
        <taxon>Bacillati</taxon>
        <taxon>Actinomycetota</taxon>
        <taxon>Actinomycetes</taxon>
        <taxon>Geodermatophilales</taxon>
        <taxon>Geodermatophilaceae</taxon>
        <taxon>Geodermatophilus</taxon>
    </lineage>
</organism>
<sequence>MTTRVERSIQVDVPLRTAYGQWTQFEDFPHFMGGVAEVRQLDDRRLHWVAEIGGVRREWDARILEQVPDARIAWAATSGATNAGAVRFEAAGPNSTVVHLTLEYEPEGVVERVGDALGVVERQVRSDLERFKALVEDEGYPTGVWRGSINAGAGVGTPGVEDATSSRGDSGKAGVSGTAVAAGVAAVAAGAAAVGAAVAARGADEPDDKPGPVEIPEPERLAARTSEPVPEPSPESSTAAVGVPSEVLDEGPEPIAQRTLDPGVGRDADGTADRPH</sequence>
<evidence type="ECO:0000259" key="2">
    <source>
        <dbReference type="Pfam" id="PF03364"/>
    </source>
</evidence>
<dbReference type="PANTHER" id="PTHR33824">
    <property type="entry name" value="POLYKETIDE CYCLASE/DEHYDRASE AND LIPID TRANSPORT SUPERFAMILY PROTEIN"/>
    <property type="match status" value="1"/>
</dbReference>
<gene>
    <name evidence="3" type="ORF">SAMN06893097_108223</name>
</gene>
<protein>
    <submittedName>
        <fullName evidence="3">Polyketide cyclase / dehydrase and lipid transport</fullName>
    </submittedName>
</protein>
<dbReference type="InterPro" id="IPR005031">
    <property type="entry name" value="COQ10_START"/>
</dbReference>
<feature type="compositionally biased region" description="Basic and acidic residues" evidence="1">
    <location>
        <begin position="264"/>
        <end position="276"/>
    </location>
</feature>
<evidence type="ECO:0000256" key="1">
    <source>
        <dbReference type="SAM" id="MobiDB-lite"/>
    </source>
</evidence>
<dbReference type="EMBL" id="OBDO01000008">
    <property type="protein sequence ID" value="SNX97857.1"/>
    <property type="molecule type" value="Genomic_DNA"/>
</dbReference>
<evidence type="ECO:0000313" key="4">
    <source>
        <dbReference type="Proteomes" id="UP000219514"/>
    </source>
</evidence>
<reference evidence="3 4" key="1">
    <citation type="submission" date="2017-09" db="EMBL/GenBank/DDBJ databases">
        <authorList>
            <person name="Ehlers B."/>
            <person name="Leendertz F.H."/>
        </authorList>
    </citation>
    <scope>NUCLEOTIDE SEQUENCE [LARGE SCALE GENOMIC DNA]</scope>
    <source>
        <strain evidence="3 4">DSM 46844</strain>
    </source>
</reference>
<dbReference type="CDD" id="cd07817">
    <property type="entry name" value="SRPBCC_8"/>
    <property type="match status" value="1"/>
</dbReference>
<dbReference type="AlphaFoldDB" id="A0A285EFV6"/>
<dbReference type="InterPro" id="IPR023393">
    <property type="entry name" value="START-like_dom_sf"/>
</dbReference>
<dbReference type="Proteomes" id="UP000219514">
    <property type="component" value="Unassembled WGS sequence"/>
</dbReference>
<evidence type="ECO:0000313" key="3">
    <source>
        <dbReference type="EMBL" id="SNX97857.1"/>
    </source>
</evidence>
<name>A0A285EFV6_9ACTN</name>
<feature type="region of interest" description="Disordered" evidence="1">
    <location>
        <begin position="202"/>
        <end position="276"/>
    </location>
</feature>
<dbReference type="RefSeq" id="WP_097207789.1">
    <property type="nucleotide sequence ID" value="NZ_JACHXB010000007.1"/>
</dbReference>
<dbReference type="InterPro" id="IPR047137">
    <property type="entry name" value="ORF3"/>
</dbReference>
<accession>A0A285EFV6</accession>
<dbReference type="Pfam" id="PF03364">
    <property type="entry name" value="Polyketide_cyc"/>
    <property type="match status" value="1"/>
</dbReference>
<feature type="region of interest" description="Disordered" evidence="1">
    <location>
        <begin position="156"/>
        <end position="175"/>
    </location>
</feature>
<dbReference type="SUPFAM" id="SSF55961">
    <property type="entry name" value="Bet v1-like"/>
    <property type="match status" value="1"/>
</dbReference>
<dbReference type="OrthoDB" id="3695445at2"/>
<feature type="compositionally biased region" description="Basic and acidic residues" evidence="1">
    <location>
        <begin position="202"/>
        <end position="222"/>
    </location>
</feature>
<feature type="domain" description="Coenzyme Q-binding protein COQ10 START" evidence="2">
    <location>
        <begin position="11"/>
        <end position="130"/>
    </location>
</feature>
<proteinExistence type="predicted"/>
<keyword evidence="4" id="KW-1185">Reference proteome</keyword>
<dbReference type="PANTHER" id="PTHR33824:SF7">
    <property type="entry name" value="POLYKETIDE CYCLASE_DEHYDRASE AND LIPID TRANSPORT SUPERFAMILY PROTEIN"/>
    <property type="match status" value="1"/>
</dbReference>
<dbReference type="Gene3D" id="3.30.530.20">
    <property type="match status" value="1"/>
</dbReference>